<gene>
    <name evidence="2" type="ORF">FE785_07370</name>
</gene>
<dbReference type="PANTHER" id="PTHR37166:SF1">
    <property type="entry name" value="PROTEIN FLAG"/>
    <property type="match status" value="1"/>
</dbReference>
<dbReference type="InterPro" id="IPR035924">
    <property type="entry name" value="FlaG-like_sf"/>
</dbReference>
<dbReference type="RefSeq" id="WP_138565137.1">
    <property type="nucleotide sequence ID" value="NZ_CP040602.1"/>
</dbReference>
<dbReference type="Pfam" id="PF03646">
    <property type="entry name" value="FlaG"/>
    <property type="match status" value="1"/>
</dbReference>
<feature type="region of interest" description="Disordered" evidence="1">
    <location>
        <begin position="1"/>
        <end position="47"/>
    </location>
</feature>
<reference evidence="2 3" key="1">
    <citation type="submission" date="2019-05" db="EMBL/GenBank/DDBJ databases">
        <title>Thiomicrorhabdus sediminis sp. nov, a novel sulfur-oxidizing bacterium isolated from coastal sediment.</title>
        <authorList>
            <person name="Liu X."/>
        </authorList>
    </citation>
    <scope>NUCLEOTIDE SEQUENCE [LARGE SCALE GENOMIC DNA]</scope>
    <source>
        <strain evidence="2 3">G1</strain>
    </source>
</reference>
<dbReference type="Gene3D" id="3.30.160.170">
    <property type="entry name" value="FlaG-like"/>
    <property type="match status" value="1"/>
</dbReference>
<keyword evidence="3" id="KW-1185">Reference proteome</keyword>
<dbReference type="InterPro" id="IPR005186">
    <property type="entry name" value="FlaG"/>
</dbReference>
<keyword evidence="2" id="KW-0966">Cell projection</keyword>
<feature type="compositionally biased region" description="Polar residues" evidence="1">
    <location>
        <begin position="23"/>
        <end position="41"/>
    </location>
</feature>
<dbReference type="OrthoDB" id="5741693at2"/>
<dbReference type="AlphaFoldDB" id="A0A4P9K620"/>
<evidence type="ECO:0000256" key="1">
    <source>
        <dbReference type="SAM" id="MobiDB-lite"/>
    </source>
</evidence>
<sequence>MDVNFSTKISTAELKSTDAAAQAQKSSVALERQPQQKSVDSSPAKAVEKVPAEQAEKVIEALNKRFAQQERGVQFSLDQDTNSSVLKLIDKDTDEVIKQFPSEDSLRIIKNIQNYLDSANERGVSSKEGLTGSLLNEII</sequence>
<dbReference type="KEGG" id="thig:FE785_07370"/>
<name>A0A4P9K620_9GAMM</name>
<dbReference type="PANTHER" id="PTHR37166">
    <property type="entry name" value="PROTEIN FLAG"/>
    <property type="match status" value="1"/>
</dbReference>
<evidence type="ECO:0000313" key="3">
    <source>
        <dbReference type="Proteomes" id="UP000304864"/>
    </source>
</evidence>
<organism evidence="2 3">
    <name type="scientific">Thiomicrorhabdus sediminis</name>
    <dbReference type="NCBI Taxonomy" id="2580412"/>
    <lineage>
        <taxon>Bacteria</taxon>
        <taxon>Pseudomonadati</taxon>
        <taxon>Pseudomonadota</taxon>
        <taxon>Gammaproteobacteria</taxon>
        <taxon>Thiotrichales</taxon>
        <taxon>Piscirickettsiaceae</taxon>
        <taxon>Thiomicrorhabdus</taxon>
    </lineage>
</organism>
<dbReference type="SUPFAM" id="SSF160214">
    <property type="entry name" value="FlaG-like"/>
    <property type="match status" value="1"/>
</dbReference>
<dbReference type="Proteomes" id="UP000304864">
    <property type="component" value="Chromosome"/>
</dbReference>
<accession>A0A4P9K620</accession>
<keyword evidence="2" id="KW-0282">Flagellum</keyword>
<dbReference type="EMBL" id="CP040602">
    <property type="protein sequence ID" value="QCU90462.1"/>
    <property type="molecule type" value="Genomic_DNA"/>
</dbReference>
<evidence type="ECO:0000313" key="2">
    <source>
        <dbReference type="EMBL" id="QCU90462.1"/>
    </source>
</evidence>
<keyword evidence="2" id="KW-0969">Cilium</keyword>
<proteinExistence type="predicted"/>
<feature type="compositionally biased region" description="Polar residues" evidence="1">
    <location>
        <begin position="1"/>
        <end position="14"/>
    </location>
</feature>
<protein>
    <submittedName>
        <fullName evidence="2">Flagellar protein FlaG</fullName>
    </submittedName>
</protein>